<dbReference type="Proteomes" id="UP000237295">
    <property type="component" value="Unassembled WGS sequence"/>
</dbReference>
<evidence type="ECO:0000313" key="2">
    <source>
        <dbReference type="Proteomes" id="UP000237295"/>
    </source>
</evidence>
<comment type="caution">
    <text evidence="1">The sequence shown here is derived from an EMBL/GenBank/DDBJ whole genome shotgun (WGS) entry which is preliminary data.</text>
</comment>
<dbReference type="AlphaFoldDB" id="A0AAE5VWL6"/>
<dbReference type="EMBL" id="NBAQ01000001">
    <property type="protein sequence ID" value="POQ06092.1"/>
    <property type="molecule type" value="Genomic_DNA"/>
</dbReference>
<name>A0AAE5VWL6_PSESY</name>
<evidence type="ECO:0000313" key="1">
    <source>
        <dbReference type="EMBL" id="POQ06092.1"/>
    </source>
</evidence>
<protein>
    <submittedName>
        <fullName evidence="1">Uncharacterized protein</fullName>
    </submittedName>
</protein>
<organism evidence="1 2">
    <name type="scientific">Pseudomonas syringae pv. syringae</name>
    <dbReference type="NCBI Taxonomy" id="321"/>
    <lineage>
        <taxon>Bacteria</taxon>
        <taxon>Pseudomonadati</taxon>
        <taxon>Pseudomonadota</taxon>
        <taxon>Gammaproteobacteria</taxon>
        <taxon>Pseudomonadales</taxon>
        <taxon>Pseudomonadaceae</taxon>
        <taxon>Pseudomonas</taxon>
        <taxon>Pseudomonas syringae</taxon>
    </lineage>
</organism>
<reference evidence="1 2" key="1">
    <citation type="submission" date="2017-03" db="EMBL/GenBank/DDBJ databases">
        <authorList>
            <person name="Hulin M.T."/>
        </authorList>
    </citation>
    <scope>NUCLEOTIDE SEQUENCE [LARGE SCALE GENOMIC DNA]</scope>
    <source>
        <strain evidence="1 2">5264</strain>
    </source>
</reference>
<accession>A0AAE5VWL6</accession>
<sequence>MVFGLSAIYTERGLTQRLTMLLIEYVFTHSGPKADAIRRQKLAQSCLAMLAGNISSTVH</sequence>
<proteinExistence type="predicted"/>
<gene>
    <name evidence="1" type="ORF">CXB42_01300</name>
</gene>